<dbReference type="AlphaFoldDB" id="A0A0K2GZE0"/>
<organism evidence="3 4">
    <name type="scientific">Corynebacterium lactis RW2-5</name>
    <dbReference type="NCBI Taxonomy" id="1408189"/>
    <lineage>
        <taxon>Bacteria</taxon>
        <taxon>Bacillati</taxon>
        <taxon>Actinomycetota</taxon>
        <taxon>Actinomycetes</taxon>
        <taxon>Mycobacteriales</taxon>
        <taxon>Corynebacteriaceae</taxon>
        <taxon>Corynebacterium</taxon>
    </lineage>
</organism>
<protein>
    <submittedName>
        <fullName evidence="3">Membrane protein</fullName>
    </submittedName>
</protein>
<evidence type="ECO:0000313" key="3">
    <source>
        <dbReference type="EMBL" id="ALA67154.1"/>
    </source>
</evidence>
<proteinExistence type="predicted"/>
<keyword evidence="1" id="KW-1133">Transmembrane helix</keyword>
<name>A0A0K2GZE0_9CORY</name>
<feature type="transmembrane region" description="Helical" evidence="1">
    <location>
        <begin position="37"/>
        <end position="61"/>
    </location>
</feature>
<keyword evidence="4" id="KW-1185">Reference proteome</keyword>
<dbReference type="Pfam" id="PF11127">
    <property type="entry name" value="YgaP-like_TM"/>
    <property type="match status" value="1"/>
</dbReference>
<feature type="domain" description="Inner membrane protein YgaP-like transmembrane" evidence="2">
    <location>
        <begin position="5"/>
        <end position="69"/>
    </location>
</feature>
<dbReference type="PATRIC" id="fig|1408189.4.peg.975"/>
<sequence>MMVDMKTNESVIDRIIRIVLAVVFGIVAYKTTGAVSVLMWVLTVIAGLTGIVGFCPLYRVFGISTCKVK</sequence>
<dbReference type="InterPro" id="IPR021309">
    <property type="entry name" value="YgaP-like_TM"/>
</dbReference>
<dbReference type="Proteomes" id="UP000058446">
    <property type="component" value="Chromosome"/>
</dbReference>
<accession>A0A0K2GZE0</accession>
<dbReference type="STRING" id="1408189.CLAC_04875"/>
<reference evidence="3 4" key="1">
    <citation type="submission" date="2013-10" db="EMBL/GenBank/DDBJ databases">
        <title>Complete genome sequence of Corynebacterium lactis DSM 45799(T), isolated from raw cow milk.</title>
        <authorList>
            <person name="Ruckert C."/>
            <person name="Albersmeier A."/>
            <person name="Lipski A."/>
            <person name="Kalinowski J."/>
        </authorList>
    </citation>
    <scope>NUCLEOTIDE SEQUENCE [LARGE SCALE GENOMIC DNA]</scope>
    <source>
        <strain evidence="3 4">RW2-5</strain>
    </source>
</reference>
<feature type="transmembrane region" description="Helical" evidence="1">
    <location>
        <begin position="12"/>
        <end position="31"/>
    </location>
</feature>
<keyword evidence="1" id="KW-0812">Transmembrane</keyword>
<evidence type="ECO:0000259" key="2">
    <source>
        <dbReference type="Pfam" id="PF11127"/>
    </source>
</evidence>
<gene>
    <name evidence="3" type="ORF">CLAC_04875</name>
</gene>
<evidence type="ECO:0000313" key="4">
    <source>
        <dbReference type="Proteomes" id="UP000058446"/>
    </source>
</evidence>
<keyword evidence="1" id="KW-0472">Membrane</keyword>
<dbReference type="EMBL" id="CP006841">
    <property type="protein sequence ID" value="ALA67154.1"/>
    <property type="molecule type" value="Genomic_DNA"/>
</dbReference>
<evidence type="ECO:0000256" key="1">
    <source>
        <dbReference type="SAM" id="Phobius"/>
    </source>
</evidence>
<dbReference type="KEGG" id="clw:CLAC_04875"/>